<feature type="domain" description="HTH tetR-type" evidence="4">
    <location>
        <begin position="80"/>
        <end position="140"/>
    </location>
</feature>
<evidence type="ECO:0000256" key="2">
    <source>
        <dbReference type="PROSITE-ProRule" id="PRU00335"/>
    </source>
</evidence>
<dbReference type="SUPFAM" id="SSF46689">
    <property type="entry name" value="Homeodomain-like"/>
    <property type="match status" value="1"/>
</dbReference>
<feature type="region of interest" description="Disordered" evidence="3">
    <location>
        <begin position="1"/>
        <end position="82"/>
    </location>
</feature>
<dbReference type="InterPro" id="IPR041479">
    <property type="entry name" value="TetR_CgmR_C"/>
</dbReference>
<comment type="caution">
    <text evidence="5">The sequence shown here is derived from an EMBL/GenBank/DDBJ whole genome shotgun (WGS) entry which is preliminary data.</text>
</comment>
<dbReference type="SUPFAM" id="SSF48498">
    <property type="entry name" value="Tetracyclin repressor-like, C-terminal domain"/>
    <property type="match status" value="1"/>
</dbReference>
<proteinExistence type="predicted"/>
<dbReference type="InterPro" id="IPR001647">
    <property type="entry name" value="HTH_TetR"/>
</dbReference>
<name>A0AAQ1GL70_9BURK</name>
<dbReference type="PANTHER" id="PTHR30055">
    <property type="entry name" value="HTH-TYPE TRANSCRIPTIONAL REGULATOR RUTR"/>
    <property type="match status" value="1"/>
</dbReference>
<dbReference type="RefSeq" id="WP_080180343.1">
    <property type="nucleotide sequence ID" value="NZ_CADFGN010000004.1"/>
</dbReference>
<sequence>MKNLNVNAPARAAGRAESATKPRATRKTPAPKTPAQSAAKSSAESTRKTTPKPASKPATQSAVPASEAPASGTRRKKAPAQVRAQLLQAASDIATDHGVQAVTLEAVAERAGVTKGALQYHFVNKQGLLDALFEQTLERFEDQMETRLAADRKDARGAASRAYLHTTIDETSPAASTNVLRVLVAAMMTDPEIRERYSTPMRKWTRPDPLPLDQAARLMICRLAADGLWISDLLGYQDMSPELRDEVVRQIERMTLLKP</sequence>
<dbReference type="PANTHER" id="PTHR30055:SF148">
    <property type="entry name" value="TETR-FAMILY TRANSCRIPTIONAL REGULATOR"/>
    <property type="match status" value="1"/>
</dbReference>
<dbReference type="Proteomes" id="UP000183529">
    <property type="component" value="Unassembled WGS sequence"/>
</dbReference>
<dbReference type="Gene3D" id="1.10.357.10">
    <property type="entry name" value="Tetracycline Repressor, domain 2"/>
    <property type="match status" value="1"/>
</dbReference>
<dbReference type="EMBL" id="FNZM01000018">
    <property type="protein sequence ID" value="SEK09595.1"/>
    <property type="molecule type" value="Genomic_DNA"/>
</dbReference>
<gene>
    <name evidence="5" type="ORF">SAMN05216550_1188</name>
</gene>
<feature type="compositionally biased region" description="Polar residues" evidence="3">
    <location>
        <begin position="34"/>
        <end position="44"/>
    </location>
</feature>
<dbReference type="PROSITE" id="PS50977">
    <property type="entry name" value="HTH_TETR_2"/>
    <property type="match status" value="1"/>
</dbReference>
<accession>A0AAQ1GL70</accession>
<evidence type="ECO:0000313" key="6">
    <source>
        <dbReference type="Proteomes" id="UP000183529"/>
    </source>
</evidence>
<evidence type="ECO:0000259" key="4">
    <source>
        <dbReference type="PROSITE" id="PS50977"/>
    </source>
</evidence>
<keyword evidence="1 2" id="KW-0238">DNA-binding</keyword>
<dbReference type="PRINTS" id="PR00455">
    <property type="entry name" value="HTHTETR"/>
</dbReference>
<protein>
    <submittedName>
        <fullName evidence="5">Transcriptional regulator, TetR family</fullName>
    </submittedName>
</protein>
<evidence type="ECO:0000256" key="3">
    <source>
        <dbReference type="SAM" id="MobiDB-lite"/>
    </source>
</evidence>
<dbReference type="Pfam" id="PF00440">
    <property type="entry name" value="TetR_N"/>
    <property type="match status" value="1"/>
</dbReference>
<dbReference type="InterPro" id="IPR036271">
    <property type="entry name" value="Tet_transcr_reg_TetR-rel_C_sf"/>
</dbReference>
<organism evidence="5 6">
    <name type="scientific">Paraburkholderia tropica</name>
    <dbReference type="NCBI Taxonomy" id="92647"/>
    <lineage>
        <taxon>Bacteria</taxon>
        <taxon>Pseudomonadati</taxon>
        <taxon>Pseudomonadota</taxon>
        <taxon>Betaproteobacteria</taxon>
        <taxon>Burkholderiales</taxon>
        <taxon>Burkholderiaceae</taxon>
        <taxon>Paraburkholderia</taxon>
    </lineage>
</organism>
<dbReference type="GO" id="GO:0000976">
    <property type="term" value="F:transcription cis-regulatory region binding"/>
    <property type="evidence" value="ECO:0007669"/>
    <property type="project" value="TreeGrafter"/>
</dbReference>
<evidence type="ECO:0000313" key="5">
    <source>
        <dbReference type="EMBL" id="SEK09595.1"/>
    </source>
</evidence>
<reference evidence="5 6" key="1">
    <citation type="submission" date="2016-10" db="EMBL/GenBank/DDBJ databases">
        <authorList>
            <person name="Varghese N."/>
            <person name="Submissions S."/>
        </authorList>
    </citation>
    <scope>NUCLEOTIDE SEQUENCE [LARGE SCALE GENOMIC DNA]</scope>
    <source>
        <strain evidence="5 6">LMG 22274</strain>
    </source>
</reference>
<dbReference type="InterPro" id="IPR009057">
    <property type="entry name" value="Homeodomain-like_sf"/>
</dbReference>
<evidence type="ECO:0000256" key="1">
    <source>
        <dbReference type="ARBA" id="ARBA00023125"/>
    </source>
</evidence>
<dbReference type="GO" id="GO:0003700">
    <property type="term" value="F:DNA-binding transcription factor activity"/>
    <property type="evidence" value="ECO:0007669"/>
    <property type="project" value="TreeGrafter"/>
</dbReference>
<feature type="DNA-binding region" description="H-T-H motif" evidence="2">
    <location>
        <begin position="103"/>
        <end position="122"/>
    </location>
</feature>
<feature type="compositionally biased region" description="Low complexity" evidence="3">
    <location>
        <begin position="8"/>
        <end position="19"/>
    </location>
</feature>
<dbReference type="InterPro" id="IPR050109">
    <property type="entry name" value="HTH-type_TetR-like_transc_reg"/>
</dbReference>
<dbReference type="AlphaFoldDB" id="A0AAQ1GL70"/>
<dbReference type="Pfam" id="PF17937">
    <property type="entry name" value="TetR_C_28"/>
    <property type="match status" value="1"/>
</dbReference>